<name>A0A1V1NZZ6_9BACT</name>
<evidence type="ECO:0008006" key="10">
    <source>
        <dbReference type="Google" id="ProtNLM"/>
    </source>
</evidence>
<dbReference type="PANTHER" id="PTHR35093:SF8">
    <property type="entry name" value="OUTER MEMBRANE PROTEIN NMB0088-RELATED"/>
    <property type="match status" value="1"/>
</dbReference>
<dbReference type="Gene3D" id="2.40.160.60">
    <property type="entry name" value="Outer membrane protein transport protein (OMPP1/FadL/TodX)"/>
    <property type="match status" value="1"/>
</dbReference>
<keyword evidence="4" id="KW-0812">Transmembrane</keyword>
<evidence type="ECO:0000256" key="6">
    <source>
        <dbReference type="ARBA" id="ARBA00023136"/>
    </source>
</evidence>
<dbReference type="PANTHER" id="PTHR35093">
    <property type="entry name" value="OUTER MEMBRANE PROTEIN NMB0088-RELATED"/>
    <property type="match status" value="1"/>
</dbReference>
<evidence type="ECO:0000313" key="8">
    <source>
        <dbReference type="EMBL" id="ETR68150.1"/>
    </source>
</evidence>
<evidence type="ECO:0000256" key="3">
    <source>
        <dbReference type="ARBA" id="ARBA00022452"/>
    </source>
</evidence>
<dbReference type="InterPro" id="IPR005017">
    <property type="entry name" value="OMPP1/FadL/TodX"/>
</dbReference>
<keyword evidence="7" id="KW-0998">Cell outer membrane</keyword>
<dbReference type="SUPFAM" id="SSF56935">
    <property type="entry name" value="Porins"/>
    <property type="match status" value="1"/>
</dbReference>
<evidence type="ECO:0000256" key="1">
    <source>
        <dbReference type="ARBA" id="ARBA00004571"/>
    </source>
</evidence>
<comment type="subcellular location">
    <subcellularLocation>
        <location evidence="1">Cell outer membrane</location>
        <topology evidence="1">Multi-pass membrane protein</topology>
    </subcellularLocation>
</comment>
<reference evidence="9" key="1">
    <citation type="submission" date="2012-11" db="EMBL/GenBank/DDBJ databases">
        <authorList>
            <person name="Lucero-Rivera Y.E."/>
            <person name="Tovar-Ramirez D."/>
        </authorList>
    </citation>
    <scope>NUCLEOTIDE SEQUENCE [LARGE SCALE GENOMIC DNA]</scope>
    <source>
        <strain evidence="9">Araruama</strain>
    </source>
</reference>
<gene>
    <name evidence="8" type="ORF">OMM_10823</name>
</gene>
<keyword evidence="6" id="KW-0472">Membrane</keyword>
<evidence type="ECO:0000313" key="9">
    <source>
        <dbReference type="Proteomes" id="UP000189670"/>
    </source>
</evidence>
<dbReference type="Pfam" id="PF03349">
    <property type="entry name" value="Toluene_X"/>
    <property type="match status" value="1"/>
</dbReference>
<evidence type="ECO:0000256" key="4">
    <source>
        <dbReference type="ARBA" id="ARBA00022692"/>
    </source>
</evidence>
<keyword evidence="3" id="KW-1134">Transmembrane beta strand</keyword>
<keyword evidence="5" id="KW-0732">Signal</keyword>
<comment type="similarity">
    <text evidence="2">Belongs to the OmpP1/FadL family.</text>
</comment>
<dbReference type="GO" id="GO:0009279">
    <property type="term" value="C:cell outer membrane"/>
    <property type="evidence" value="ECO:0007669"/>
    <property type="project" value="UniProtKB-SubCell"/>
</dbReference>
<dbReference type="Proteomes" id="UP000189670">
    <property type="component" value="Unassembled WGS sequence"/>
</dbReference>
<protein>
    <recommendedName>
        <fullName evidence="10">Membrane protein involved in aromatic hydrocarbon degradation</fullName>
    </recommendedName>
</protein>
<sequence>MGCILFISLITANNVISQEIEVPSSFNPVGSGARAIGMGGAFIGIADDATAASWNPGGLIQMHKAQASFVISHFHRNEDIEFGIHPESSGDHNVSEYHVNYFSLTLPFEWMERNMIVSISYQQLYDFYREWNFSKHDENSLLISDRNYSYIQDGLLSAIGLSYCIQVSPRFSFGVTYNIWKDDLTPNSWSQRYKMNGTVTFPLFDETETEQSDVVEDFSFSGVNANIGFLWEITNQLSLGGVFKTPFNGDLAHKESRTFISPSNPHDEKIESEDSLKLPLSYGLGIVYRFSPIFAISADIYRTNWNDYKHTLESGIVKSPVSGLAINESQVDPTYQVRLGTEYRIINESQKNIIFFRGGVFYDPAPAEKALMIFLD</sequence>
<dbReference type="AlphaFoldDB" id="A0A1V1NZZ6"/>
<evidence type="ECO:0000256" key="2">
    <source>
        <dbReference type="ARBA" id="ARBA00008163"/>
    </source>
</evidence>
<comment type="caution">
    <text evidence="8">The sequence shown here is derived from an EMBL/GenBank/DDBJ whole genome shotgun (WGS) entry which is preliminary data.</text>
</comment>
<dbReference type="EMBL" id="ATBP01001056">
    <property type="protein sequence ID" value="ETR68150.1"/>
    <property type="molecule type" value="Genomic_DNA"/>
</dbReference>
<evidence type="ECO:0000256" key="7">
    <source>
        <dbReference type="ARBA" id="ARBA00023237"/>
    </source>
</evidence>
<evidence type="ECO:0000256" key="5">
    <source>
        <dbReference type="ARBA" id="ARBA00022729"/>
    </source>
</evidence>
<proteinExistence type="inferred from homology"/>
<accession>A0A1V1NZZ6</accession>
<organism evidence="8 9">
    <name type="scientific">Candidatus Magnetoglobus multicellularis str. Araruama</name>
    <dbReference type="NCBI Taxonomy" id="890399"/>
    <lineage>
        <taxon>Bacteria</taxon>
        <taxon>Pseudomonadati</taxon>
        <taxon>Thermodesulfobacteriota</taxon>
        <taxon>Desulfobacteria</taxon>
        <taxon>Desulfobacterales</taxon>
        <taxon>Desulfobacteraceae</taxon>
        <taxon>Candidatus Magnetoglobus</taxon>
    </lineage>
</organism>
<dbReference type="GO" id="GO:0015483">
    <property type="term" value="F:long-chain fatty acid transporting porin activity"/>
    <property type="evidence" value="ECO:0007669"/>
    <property type="project" value="TreeGrafter"/>
</dbReference>